<dbReference type="OrthoDB" id="9816221at2"/>
<evidence type="ECO:0000313" key="9">
    <source>
        <dbReference type="EMBL" id="OAI18992.1"/>
    </source>
</evidence>
<dbReference type="HAMAP" id="MF_01416">
    <property type="entry name" value="ATP_synth_delta_bact"/>
    <property type="match status" value="1"/>
</dbReference>
<evidence type="ECO:0000256" key="8">
    <source>
        <dbReference type="HAMAP-Rule" id="MF_01416"/>
    </source>
</evidence>
<gene>
    <name evidence="8" type="primary">atpH</name>
    <name evidence="9" type="ORF">A1355_05070</name>
</gene>
<evidence type="ECO:0000256" key="4">
    <source>
        <dbReference type="ARBA" id="ARBA00023065"/>
    </source>
</evidence>
<dbReference type="GO" id="GO:0005886">
    <property type="term" value="C:plasma membrane"/>
    <property type="evidence" value="ECO:0007669"/>
    <property type="project" value="UniProtKB-SubCell"/>
</dbReference>
<comment type="similarity">
    <text evidence="8">Belongs to the ATPase delta chain family.</text>
</comment>
<organism evidence="9 10">
    <name type="scientific">Methylomonas koyamae</name>
    <dbReference type="NCBI Taxonomy" id="702114"/>
    <lineage>
        <taxon>Bacteria</taxon>
        <taxon>Pseudomonadati</taxon>
        <taxon>Pseudomonadota</taxon>
        <taxon>Gammaproteobacteria</taxon>
        <taxon>Methylococcales</taxon>
        <taxon>Methylococcaceae</taxon>
        <taxon>Methylomonas</taxon>
    </lineage>
</organism>
<dbReference type="AlphaFoldDB" id="A0A177NMD7"/>
<evidence type="ECO:0000256" key="1">
    <source>
        <dbReference type="ARBA" id="ARBA00004370"/>
    </source>
</evidence>
<evidence type="ECO:0000256" key="3">
    <source>
        <dbReference type="ARBA" id="ARBA00022781"/>
    </source>
</evidence>
<dbReference type="SUPFAM" id="SSF47928">
    <property type="entry name" value="N-terminal domain of the delta subunit of the F1F0-ATP synthase"/>
    <property type="match status" value="1"/>
</dbReference>
<keyword evidence="8" id="KW-1003">Cell membrane</keyword>
<protein>
    <recommendedName>
        <fullName evidence="8">ATP synthase subunit delta</fullName>
    </recommendedName>
    <alternativeName>
        <fullName evidence="8">ATP synthase F(1) sector subunit delta</fullName>
    </alternativeName>
    <alternativeName>
        <fullName evidence="8">F-type ATPase subunit delta</fullName>
        <shortName evidence="8">F-ATPase subunit delta</shortName>
    </alternativeName>
</protein>
<dbReference type="EMBL" id="LUUK01000163">
    <property type="protein sequence ID" value="OAI18992.1"/>
    <property type="molecule type" value="Genomic_DNA"/>
</dbReference>
<reference evidence="10" key="1">
    <citation type="submission" date="2016-03" db="EMBL/GenBank/DDBJ databases">
        <authorList>
            <person name="Heylen K."/>
            <person name="De Vos P."/>
            <person name="Vekeman B."/>
        </authorList>
    </citation>
    <scope>NUCLEOTIDE SEQUENCE [LARGE SCALE GENOMIC DNA]</scope>
    <source>
        <strain evidence="10">R-45383</strain>
    </source>
</reference>
<keyword evidence="7 8" id="KW-0066">ATP synthesis</keyword>
<evidence type="ECO:0000256" key="6">
    <source>
        <dbReference type="ARBA" id="ARBA00023196"/>
    </source>
</evidence>
<dbReference type="PRINTS" id="PR00125">
    <property type="entry name" value="ATPASEDELTA"/>
</dbReference>
<dbReference type="STRING" id="702114.A1355_05070"/>
<keyword evidence="6 8" id="KW-0139">CF(1)</keyword>
<dbReference type="GO" id="GO:0046933">
    <property type="term" value="F:proton-transporting ATP synthase activity, rotational mechanism"/>
    <property type="evidence" value="ECO:0007669"/>
    <property type="project" value="UniProtKB-UniRule"/>
</dbReference>
<comment type="caution">
    <text evidence="9">The sequence shown here is derived from an EMBL/GenBank/DDBJ whole genome shotgun (WGS) entry which is preliminary data.</text>
</comment>
<evidence type="ECO:0000256" key="2">
    <source>
        <dbReference type="ARBA" id="ARBA00022448"/>
    </source>
</evidence>
<dbReference type="InterPro" id="IPR026015">
    <property type="entry name" value="ATP_synth_OSCP/delta_N_sf"/>
</dbReference>
<dbReference type="NCBIfam" id="NF004402">
    <property type="entry name" value="PRK05758.2-2"/>
    <property type="match status" value="1"/>
</dbReference>
<keyword evidence="3 8" id="KW-0375">Hydrogen ion transport</keyword>
<evidence type="ECO:0000256" key="5">
    <source>
        <dbReference type="ARBA" id="ARBA00023136"/>
    </source>
</evidence>
<comment type="function">
    <text evidence="8">This protein is part of the stalk that links CF(0) to CF(1). It either transmits conformational changes from CF(0) to CF(1) or is implicated in proton conduction.</text>
</comment>
<keyword evidence="10" id="KW-1185">Reference proteome</keyword>
<dbReference type="Pfam" id="PF00213">
    <property type="entry name" value="OSCP"/>
    <property type="match status" value="1"/>
</dbReference>
<dbReference type="InterPro" id="IPR000711">
    <property type="entry name" value="ATPase_OSCP/dsu"/>
</dbReference>
<comment type="subcellular location">
    <subcellularLocation>
        <location evidence="8">Cell membrane</location>
        <topology evidence="8">Peripheral membrane protein</topology>
    </subcellularLocation>
    <subcellularLocation>
        <location evidence="1">Membrane</location>
    </subcellularLocation>
</comment>
<dbReference type="PANTHER" id="PTHR11910">
    <property type="entry name" value="ATP SYNTHASE DELTA CHAIN"/>
    <property type="match status" value="1"/>
</dbReference>
<evidence type="ECO:0000313" key="10">
    <source>
        <dbReference type="Proteomes" id="UP000077628"/>
    </source>
</evidence>
<evidence type="ECO:0000256" key="7">
    <source>
        <dbReference type="ARBA" id="ARBA00023310"/>
    </source>
</evidence>
<proteinExistence type="inferred from homology"/>
<accession>A0A177NMD7</accession>
<keyword evidence="5 8" id="KW-0472">Membrane</keyword>
<dbReference type="Proteomes" id="UP000077628">
    <property type="component" value="Unassembled WGS sequence"/>
</dbReference>
<keyword evidence="2 8" id="KW-0813">Transport</keyword>
<dbReference type="Gene3D" id="1.10.520.20">
    <property type="entry name" value="N-terminal domain of the delta subunit of the F1F0-ATP synthase"/>
    <property type="match status" value="1"/>
</dbReference>
<comment type="function">
    <text evidence="8">F(1)F(0) ATP synthase produces ATP from ADP in the presence of a proton or sodium gradient. F-type ATPases consist of two structural domains, F(1) containing the extramembraneous catalytic core and F(0) containing the membrane proton channel, linked together by a central stalk and a peripheral stalk. During catalysis, ATP synthesis in the catalytic domain of F(1) is coupled via a rotary mechanism of the central stalk subunits to proton translocation.</text>
</comment>
<dbReference type="RefSeq" id="WP_064028297.1">
    <property type="nucleotide sequence ID" value="NZ_LUUK01000163.1"/>
</dbReference>
<sequence>MAELATLARPYAEAVFKRAKEGDAVAAWSDSLAFLSLALREPALSDILNNPRVGKQNITNLVFDICGDHVLDEAKNLIKILIDNDKLSLLPQIATMFEQHKADDEGYVNVDLYSAYALSKAEQGKYVAMLEKVLNKKVNAAVSVDKSLIGGILARAGDKVIDGSVRGQLHQLAKRL</sequence>
<keyword evidence="4 8" id="KW-0406">Ion transport</keyword>
<dbReference type="NCBIfam" id="TIGR01145">
    <property type="entry name" value="ATP_synt_delta"/>
    <property type="match status" value="1"/>
</dbReference>
<dbReference type="GO" id="GO:0045259">
    <property type="term" value="C:proton-transporting ATP synthase complex"/>
    <property type="evidence" value="ECO:0007669"/>
    <property type="project" value="UniProtKB-KW"/>
</dbReference>
<name>A0A177NMD7_9GAMM</name>